<keyword evidence="1" id="KW-1133">Transmembrane helix</keyword>
<dbReference type="InterPro" id="IPR043128">
    <property type="entry name" value="Rev_trsase/Diguanyl_cyclase"/>
</dbReference>
<comment type="caution">
    <text evidence="2">The sequence shown here is derived from an EMBL/GenBank/DDBJ whole genome shotgun (WGS) entry which is preliminary data.</text>
</comment>
<evidence type="ECO:0000256" key="1">
    <source>
        <dbReference type="SAM" id="Phobius"/>
    </source>
</evidence>
<sequence length="235" mass="26577">MSAHLSSRQIILAGFAGVAVFTLVMLGLGLTRLAEVNAQMDELANRTFRCAEAVYTMRMVARDRLASLQGMFFLRDHFERDEERLRYSRMALTFIQAGETLLGLAPGRDQRQAWEQARALIAEDEKLHEQALDAMMAERPQEAAYLIRRHIRPLEARLTDTLDGMLEIERAKTQRLLADANRRYLPWGEHLLRVGMSAGVVAIDPTLTASELVHRADRACYQAKARRRVAGMATP</sequence>
<evidence type="ECO:0000313" key="3">
    <source>
        <dbReference type="Proteomes" id="UP001482231"/>
    </source>
</evidence>
<protein>
    <submittedName>
        <fullName evidence="2">Uncharacterized protein</fullName>
    </submittedName>
</protein>
<dbReference type="SUPFAM" id="SSF55073">
    <property type="entry name" value="Nucleotide cyclase"/>
    <property type="match status" value="1"/>
</dbReference>
<dbReference type="EMBL" id="JBAJEX010000011">
    <property type="protein sequence ID" value="MEO1767843.1"/>
    <property type="molecule type" value="Genomic_DNA"/>
</dbReference>
<gene>
    <name evidence="2" type="ORF">V6E02_11540</name>
</gene>
<feature type="transmembrane region" description="Helical" evidence="1">
    <location>
        <begin position="12"/>
        <end position="30"/>
    </location>
</feature>
<dbReference type="RefSeq" id="WP_347308953.1">
    <property type="nucleotide sequence ID" value="NZ_JBAJEX010000011.1"/>
</dbReference>
<proteinExistence type="predicted"/>
<keyword evidence="3" id="KW-1185">Reference proteome</keyword>
<dbReference type="InterPro" id="IPR029787">
    <property type="entry name" value="Nucleotide_cyclase"/>
</dbReference>
<organism evidence="2 3">
    <name type="scientific">Thiobacter aerophilum</name>
    <dbReference type="NCBI Taxonomy" id="3121275"/>
    <lineage>
        <taxon>Bacteria</taxon>
        <taxon>Pseudomonadati</taxon>
        <taxon>Pseudomonadota</taxon>
        <taxon>Betaproteobacteria</taxon>
        <taxon>Burkholderiales</taxon>
        <taxon>Thiobacteraceae</taxon>
        <taxon>Thiobacter</taxon>
    </lineage>
</organism>
<keyword evidence="1" id="KW-0472">Membrane</keyword>
<dbReference type="Gene3D" id="3.30.70.270">
    <property type="match status" value="1"/>
</dbReference>
<keyword evidence="1" id="KW-0812">Transmembrane</keyword>
<reference evidence="2 3" key="1">
    <citation type="submission" date="2024-02" db="EMBL/GenBank/DDBJ databases">
        <title>New thermophilic sulfur-oxidizing bacteria from a hot springs of the Uzon caldera (Kamchatka, Russia).</title>
        <authorList>
            <person name="Dukat A.M."/>
            <person name="Elcheninov A.G."/>
            <person name="Frolov E.N."/>
        </authorList>
    </citation>
    <scope>NUCLEOTIDE SEQUENCE [LARGE SCALE GENOMIC DNA]</scope>
    <source>
        <strain evidence="2 3">AK1</strain>
    </source>
</reference>
<evidence type="ECO:0000313" key="2">
    <source>
        <dbReference type="EMBL" id="MEO1767843.1"/>
    </source>
</evidence>
<accession>A0ABV0EGR5</accession>
<dbReference type="Proteomes" id="UP001482231">
    <property type="component" value="Unassembled WGS sequence"/>
</dbReference>
<name>A0ABV0EGR5_9BURK</name>